<protein>
    <submittedName>
        <fullName evidence="1">Uncharacterized protein</fullName>
    </submittedName>
</protein>
<accession>U5D015</accession>
<evidence type="ECO:0000313" key="2">
    <source>
        <dbReference type="Proteomes" id="UP000017836"/>
    </source>
</evidence>
<dbReference type="HOGENOM" id="CLU_1680287_0_0_1"/>
<dbReference type="AlphaFoldDB" id="U5D015"/>
<dbReference type="Proteomes" id="UP000017836">
    <property type="component" value="Unassembled WGS sequence"/>
</dbReference>
<dbReference type="EMBL" id="KI392495">
    <property type="protein sequence ID" value="ERN15769.1"/>
    <property type="molecule type" value="Genomic_DNA"/>
</dbReference>
<proteinExistence type="predicted"/>
<gene>
    <name evidence="1" type="ORF">AMTR_s00039p00100150</name>
</gene>
<dbReference type="Gramene" id="ERN15769">
    <property type="protein sequence ID" value="ERN15769"/>
    <property type="gene ID" value="AMTR_s00039p00100150"/>
</dbReference>
<organism evidence="1 2">
    <name type="scientific">Amborella trichopoda</name>
    <dbReference type="NCBI Taxonomy" id="13333"/>
    <lineage>
        <taxon>Eukaryota</taxon>
        <taxon>Viridiplantae</taxon>
        <taxon>Streptophyta</taxon>
        <taxon>Embryophyta</taxon>
        <taxon>Tracheophyta</taxon>
        <taxon>Spermatophyta</taxon>
        <taxon>Magnoliopsida</taxon>
        <taxon>Amborellales</taxon>
        <taxon>Amborellaceae</taxon>
        <taxon>Amborella</taxon>
    </lineage>
</organism>
<name>U5D015_AMBTC</name>
<keyword evidence="2" id="KW-1185">Reference proteome</keyword>
<sequence length="157" mass="17647">MVKRAQQFQKNKFWGKIRLRAASPCMESFQIFCWRWIASCRQRRCPLFLLGCWFKDSFCSKVLQGQQLFPPLGAYGCGSTPPFFVGSLVLLSLLGSMFPLSHRSAARRLRSTLRPSFHPLTVDPLAIVLVEESSEPQLLEEGEFVPNIGSSCLGDCG</sequence>
<evidence type="ECO:0000313" key="1">
    <source>
        <dbReference type="EMBL" id="ERN15769.1"/>
    </source>
</evidence>
<reference evidence="2" key="1">
    <citation type="journal article" date="2013" name="Science">
        <title>The Amborella genome and the evolution of flowering plants.</title>
        <authorList>
            <consortium name="Amborella Genome Project"/>
        </authorList>
    </citation>
    <scope>NUCLEOTIDE SEQUENCE [LARGE SCALE GENOMIC DNA]</scope>
</reference>